<dbReference type="PANTHER" id="PTHR45726:SF3">
    <property type="entry name" value="LEUKOTRIENE A-4 HYDROLASE"/>
    <property type="match status" value="1"/>
</dbReference>
<accession>A0A7R6PIB5</accession>
<dbReference type="KEGG" id="thyd:TTHT_1644"/>
<dbReference type="InterPro" id="IPR034015">
    <property type="entry name" value="M1_LTA4H"/>
</dbReference>
<dbReference type="CDD" id="cd09604">
    <property type="entry name" value="M1_APN_like"/>
    <property type="match status" value="1"/>
</dbReference>
<proteinExistence type="predicted"/>
<dbReference type="PANTHER" id="PTHR45726">
    <property type="entry name" value="LEUKOTRIENE A-4 HYDROLASE"/>
    <property type="match status" value="1"/>
</dbReference>
<keyword evidence="3" id="KW-1185">Reference proteome</keyword>
<name>A0A7R6PIB5_9BACT</name>
<evidence type="ECO:0000313" key="2">
    <source>
        <dbReference type="EMBL" id="BBB33129.1"/>
    </source>
</evidence>
<dbReference type="Proteomes" id="UP000595564">
    <property type="component" value="Chromosome"/>
</dbReference>
<dbReference type="AlphaFoldDB" id="A0A7R6PIB5"/>
<gene>
    <name evidence="2" type="ORF">TTHT_1644</name>
</gene>
<protein>
    <submittedName>
        <fullName evidence="2">Peptidase M1</fullName>
    </submittedName>
</protein>
<dbReference type="GO" id="GO:0008237">
    <property type="term" value="F:metallopeptidase activity"/>
    <property type="evidence" value="ECO:0007669"/>
    <property type="project" value="InterPro"/>
</dbReference>
<dbReference type="InterPro" id="IPR042097">
    <property type="entry name" value="Aminopeptidase_N-like_N_sf"/>
</dbReference>
<dbReference type="InterPro" id="IPR027268">
    <property type="entry name" value="Peptidase_M4/M1_CTD_sf"/>
</dbReference>
<feature type="domain" description="Peptidase M1 membrane alanine aminopeptidase" evidence="1">
    <location>
        <begin position="294"/>
        <end position="499"/>
    </location>
</feature>
<dbReference type="EMBL" id="AP017470">
    <property type="protein sequence ID" value="BBB33129.1"/>
    <property type="molecule type" value="Genomic_DNA"/>
</dbReference>
<dbReference type="Gene3D" id="2.60.40.1730">
    <property type="entry name" value="tricorn interacting facor f3 domain"/>
    <property type="match status" value="1"/>
</dbReference>
<dbReference type="SUPFAM" id="SSF55486">
    <property type="entry name" value="Metalloproteases ('zincins'), catalytic domain"/>
    <property type="match status" value="1"/>
</dbReference>
<sequence>MKRIFALFLLLAFSLSGLSLNYTISVKLNPNKKTIQGKEIIIWENNTESPAEIIPLHLYINAFQNNKTVFLSESGGKHRNYRLKGKDIDKYGYCKVLAVTVNGEDFSKNFKYLTEIKNPEKLNVFWPDETTKIRVKPDNTIGIIFLKQPVKKGEAVKIEINFETKFPHIFARTGYWKTFFMAGQWFPKIAVYQGERGWNCHLFHLNSEFFADFADYNVSITVPEKYIVGATGIKISEQTEGKKKTYKFKAENVIDFAWTAWNYWQVAYDKWNNVPLTLLYPPGLKHTVKRQFKALKAALNAYGDLTGHLYPYPHFTLVCPPPQAMGAGGMEYPMLVTGGFPSYKIPKGMRFPEMLIIHEFGHNYFYAIFATNEFENAWMDEGINSFATAYGIEKGYGMQIDLPFLKVPPYTMERLGFSQYKGKEAPSKASWEFISNGVYSTLSYAKPTIYLRTLENLVGEKKFKEIFNLYYNKFAFTHPTPEDFFSCVKEIAGEKYYNFIKQAITTGSRLDFAIYTAKSELEKPLSGYDFKFNPVKADKEKKENKKKETYINRVVVENRGDFKNLPVEVLVVLKNGEKKTFKWNGEGDWKAFEFKSKSPISYAFADPKKVYACDNNLANNIKSFTSKTNKAITKTSLALASAIQFFINILTLGI</sequence>
<dbReference type="GO" id="GO:0008270">
    <property type="term" value="F:zinc ion binding"/>
    <property type="evidence" value="ECO:0007669"/>
    <property type="project" value="InterPro"/>
</dbReference>
<dbReference type="RefSeq" id="WP_201327428.1">
    <property type="nucleotide sequence ID" value="NZ_AP017470.1"/>
</dbReference>
<dbReference type="Pfam" id="PF01433">
    <property type="entry name" value="Peptidase_M1"/>
    <property type="match status" value="1"/>
</dbReference>
<dbReference type="Gene3D" id="1.10.390.10">
    <property type="entry name" value="Neutral Protease Domain 2"/>
    <property type="match status" value="1"/>
</dbReference>
<evidence type="ECO:0000259" key="1">
    <source>
        <dbReference type="Pfam" id="PF01433"/>
    </source>
</evidence>
<reference evidence="2 3" key="1">
    <citation type="journal article" date="2012" name="Extremophiles">
        <title>Thermotomaculum hydrothermale gen. nov., sp. nov., a novel heterotrophic thermophile within the phylum Acidobacteria from a deep-sea hydrothermal vent chimney in the Southern Okinawa Trough.</title>
        <authorList>
            <person name="Izumi H."/>
            <person name="Nunoura T."/>
            <person name="Miyazaki M."/>
            <person name="Mino S."/>
            <person name="Toki T."/>
            <person name="Takai K."/>
            <person name="Sako Y."/>
            <person name="Sawabe T."/>
            <person name="Nakagawa S."/>
        </authorList>
    </citation>
    <scope>NUCLEOTIDE SEQUENCE [LARGE SCALE GENOMIC DNA]</scope>
    <source>
        <strain evidence="2 3">AC55</strain>
    </source>
</reference>
<dbReference type="InterPro" id="IPR014782">
    <property type="entry name" value="Peptidase_M1_dom"/>
</dbReference>
<organism evidence="2 3">
    <name type="scientific">Thermotomaculum hydrothermale</name>
    <dbReference type="NCBI Taxonomy" id="981385"/>
    <lineage>
        <taxon>Bacteria</taxon>
        <taxon>Pseudomonadati</taxon>
        <taxon>Acidobacteriota</taxon>
        <taxon>Holophagae</taxon>
        <taxon>Thermotomaculales</taxon>
        <taxon>Thermotomaculaceae</taxon>
        <taxon>Thermotomaculum</taxon>
    </lineage>
</organism>
<evidence type="ECO:0000313" key="3">
    <source>
        <dbReference type="Proteomes" id="UP000595564"/>
    </source>
</evidence>